<name>A0A940P8M9_9ENTE</name>
<reference evidence="3" key="1">
    <citation type="submission" date="2020-12" db="EMBL/GenBank/DDBJ databases">
        <title>Vagococcus allomyrinae sp. nov. and Enterococcus lavae sp. nov., isolated from the larvae of Allomyrina dichotoma.</title>
        <authorList>
            <person name="Lee S.D."/>
        </authorList>
    </citation>
    <scope>NUCLEOTIDE SEQUENCE</scope>
    <source>
        <strain evidence="3">BWB3-3</strain>
    </source>
</reference>
<evidence type="ECO:0000259" key="2">
    <source>
        <dbReference type="Pfam" id="PF00239"/>
    </source>
</evidence>
<protein>
    <submittedName>
        <fullName evidence="3">Recombinase family protein</fullName>
    </submittedName>
</protein>
<dbReference type="AlphaFoldDB" id="A0A940P8M9"/>
<keyword evidence="4" id="KW-1185">Reference proteome</keyword>
<dbReference type="EMBL" id="JAEEGA010000002">
    <property type="protein sequence ID" value="MBP1040120.1"/>
    <property type="molecule type" value="Genomic_DNA"/>
</dbReference>
<dbReference type="Gene3D" id="3.40.50.1390">
    <property type="entry name" value="Resolvase, N-terminal catalytic domain"/>
    <property type="match status" value="1"/>
</dbReference>
<dbReference type="SUPFAM" id="SSF53041">
    <property type="entry name" value="Resolvase-like"/>
    <property type="match status" value="1"/>
</dbReference>
<evidence type="ECO:0000313" key="4">
    <source>
        <dbReference type="Proteomes" id="UP000674938"/>
    </source>
</evidence>
<accession>A0A940P8M9</accession>
<dbReference type="Pfam" id="PF00239">
    <property type="entry name" value="Resolvase"/>
    <property type="match status" value="1"/>
</dbReference>
<feature type="coiled-coil region" evidence="1">
    <location>
        <begin position="49"/>
        <end position="83"/>
    </location>
</feature>
<dbReference type="GO" id="GO:0000150">
    <property type="term" value="F:DNA strand exchange activity"/>
    <property type="evidence" value="ECO:0007669"/>
    <property type="project" value="InterPro"/>
</dbReference>
<evidence type="ECO:0000313" key="3">
    <source>
        <dbReference type="EMBL" id="MBP1040120.1"/>
    </source>
</evidence>
<proteinExistence type="predicted"/>
<dbReference type="InterPro" id="IPR036162">
    <property type="entry name" value="Resolvase-like_N_sf"/>
</dbReference>
<keyword evidence="1" id="KW-0175">Coiled coil</keyword>
<sequence>MTTTEQLKLLLPYDCEAIYIDNHDLSCDKELFVLLETLKSGDMLIAISLSSFGKQYKSMAKLLEQLEEKKVSLITVLEKIDSRKLPYFYSISKSILDTSLCCHKEKTRQSLTRLKDEGALLGRPKIDEDTIRKMQFLSNQKYTLREIAEMCQVSLGSVHKYTTHFFKG</sequence>
<dbReference type="GO" id="GO:0003677">
    <property type="term" value="F:DNA binding"/>
    <property type="evidence" value="ECO:0007669"/>
    <property type="project" value="InterPro"/>
</dbReference>
<dbReference type="RefSeq" id="WP_209525014.1">
    <property type="nucleotide sequence ID" value="NZ_JAEEGA010000002.1"/>
</dbReference>
<organism evidence="3 4">
    <name type="scientific">Vagococcus allomyrinae</name>
    <dbReference type="NCBI Taxonomy" id="2794353"/>
    <lineage>
        <taxon>Bacteria</taxon>
        <taxon>Bacillati</taxon>
        <taxon>Bacillota</taxon>
        <taxon>Bacilli</taxon>
        <taxon>Lactobacillales</taxon>
        <taxon>Enterococcaceae</taxon>
        <taxon>Vagococcus</taxon>
    </lineage>
</organism>
<feature type="domain" description="Resolvase/invertase-type recombinase catalytic" evidence="2">
    <location>
        <begin position="29"/>
        <end position="114"/>
    </location>
</feature>
<dbReference type="InterPro" id="IPR006119">
    <property type="entry name" value="Resolv_N"/>
</dbReference>
<gene>
    <name evidence="3" type="ORF">I6N95_03755</name>
</gene>
<evidence type="ECO:0000256" key="1">
    <source>
        <dbReference type="SAM" id="Coils"/>
    </source>
</evidence>
<dbReference type="Proteomes" id="UP000674938">
    <property type="component" value="Unassembled WGS sequence"/>
</dbReference>
<comment type="caution">
    <text evidence="3">The sequence shown here is derived from an EMBL/GenBank/DDBJ whole genome shotgun (WGS) entry which is preliminary data.</text>
</comment>